<feature type="transmembrane region" description="Helical" evidence="7">
    <location>
        <begin position="268"/>
        <end position="289"/>
    </location>
</feature>
<gene>
    <name evidence="9" type="ORF">EPUS_00805</name>
</gene>
<evidence type="ECO:0000256" key="3">
    <source>
        <dbReference type="ARBA" id="ARBA00022692"/>
    </source>
</evidence>
<protein>
    <recommendedName>
        <fullName evidence="8">Phosphatidic acid phosphatase type 2/haloperoxidase domain-containing protein</fullName>
    </recommendedName>
</protein>
<evidence type="ECO:0000256" key="6">
    <source>
        <dbReference type="SAM" id="MobiDB-lite"/>
    </source>
</evidence>
<dbReference type="Pfam" id="PF01569">
    <property type="entry name" value="PAP2"/>
    <property type="match status" value="1"/>
</dbReference>
<dbReference type="GO" id="GO:0006644">
    <property type="term" value="P:phospholipid metabolic process"/>
    <property type="evidence" value="ECO:0007669"/>
    <property type="project" value="InterPro"/>
</dbReference>
<feature type="transmembrane region" description="Helical" evidence="7">
    <location>
        <begin position="23"/>
        <end position="43"/>
    </location>
</feature>
<evidence type="ECO:0000313" key="9">
    <source>
        <dbReference type="EMBL" id="ERF74675.1"/>
    </source>
</evidence>
<name>U1HVG7_ENDPU</name>
<feature type="compositionally biased region" description="Polar residues" evidence="6">
    <location>
        <begin position="389"/>
        <end position="398"/>
    </location>
</feature>
<evidence type="ECO:0000256" key="1">
    <source>
        <dbReference type="ARBA" id="ARBA00004141"/>
    </source>
</evidence>
<keyword evidence="3 7" id="KW-0812">Transmembrane</keyword>
<dbReference type="PANTHER" id="PTHR10165:SF154">
    <property type="entry name" value="PAP2 DOMAIN PROTEIN (AFU_ORTHOLOGUE AFUA_1G09730)"/>
    <property type="match status" value="1"/>
</dbReference>
<dbReference type="GO" id="GO:0016020">
    <property type="term" value="C:membrane"/>
    <property type="evidence" value="ECO:0007669"/>
    <property type="project" value="UniProtKB-SubCell"/>
</dbReference>
<dbReference type="Gene3D" id="1.20.144.10">
    <property type="entry name" value="Phosphatidic acid phosphatase type 2/haloperoxidase"/>
    <property type="match status" value="1"/>
</dbReference>
<dbReference type="GeneID" id="19235866"/>
<feature type="transmembrane region" description="Helical" evidence="7">
    <location>
        <begin position="111"/>
        <end position="131"/>
    </location>
</feature>
<dbReference type="GO" id="GO:0008195">
    <property type="term" value="F:phosphatidate phosphatase activity"/>
    <property type="evidence" value="ECO:0007669"/>
    <property type="project" value="TreeGrafter"/>
</dbReference>
<dbReference type="InterPro" id="IPR036938">
    <property type="entry name" value="PAP2/HPO_sf"/>
</dbReference>
<comment type="subcellular location">
    <subcellularLocation>
        <location evidence="1">Membrane</location>
        <topology evidence="1">Multi-pass membrane protein</topology>
    </subcellularLocation>
</comment>
<keyword evidence="4 7" id="KW-1133">Transmembrane helix</keyword>
<comment type="similarity">
    <text evidence="2">Belongs to the PA-phosphatase related phosphoesterase family.</text>
</comment>
<organism evidence="9 10">
    <name type="scientific">Endocarpon pusillum (strain Z07020 / HMAS-L-300199)</name>
    <name type="common">Lichen-forming fungus</name>
    <dbReference type="NCBI Taxonomy" id="1263415"/>
    <lineage>
        <taxon>Eukaryota</taxon>
        <taxon>Fungi</taxon>
        <taxon>Dikarya</taxon>
        <taxon>Ascomycota</taxon>
        <taxon>Pezizomycotina</taxon>
        <taxon>Eurotiomycetes</taxon>
        <taxon>Chaetothyriomycetidae</taxon>
        <taxon>Verrucariales</taxon>
        <taxon>Verrucariaceae</taxon>
        <taxon>Endocarpon</taxon>
    </lineage>
</organism>
<feature type="transmembrane region" description="Helical" evidence="7">
    <location>
        <begin position="295"/>
        <end position="314"/>
    </location>
</feature>
<reference evidence="10" key="1">
    <citation type="journal article" date="2014" name="BMC Genomics">
        <title>Genome characteristics reveal the impact of lichenization on lichen-forming fungus Endocarpon pusillum Hedwig (Verrucariales, Ascomycota).</title>
        <authorList>
            <person name="Wang Y.-Y."/>
            <person name="Liu B."/>
            <person name="Zhang X.-Y."/>
            <person name="Zhou Q.-M."/>
            <person name="Zhang T."/>
            <person name="Li H."/>
            <person name="Yu Y.-F."/>
            <person name="Zhang X.-L."/>
            <person name="Hao X.-Y."/>
            <person name="Wang M."/>
            <person name="Wang L."/>
            <person name="Wei J.-C."/>
        </authorList>
    </citation>
    <scope>NUCLEOTIDE SEQUENCE [LARGE SCALE GENOMIC DNA]</scope>
    <source>
        <strain evidence="10">Z07020 / HMAS-L-300199</strain>
    </source>
</reference>
<dbReference type="InterPro" id="IPR000326">
    <property type="entry name" value="PAP2/HPO"/>
</dbReference>
<dbReference type="Proteomes" id="UP000019373">
    <property type="component" value="Unassembled WGS sequence"/>
</dbReference>
<evidence type="ECO:0000259" key="8">
    <source>
        <dbReference type="Pfam" id="PF01569"/>
    </source>
</evidence>
<feature type="transmembrane region" description="Helical" evidence="7">
    <location>
        <begin position="202"/>
        <end position="226"/>
    </location>
</feature>
<accession>U1HVG7</accession>
<dbReference type="CDD" id="cd03390">
    <property type="entry name" value="PAP2_containing_1_like"/>
    <property type="match status" value="1"/>
</dbReference>
<dbReference type="EMBL" id="KE720872">
    <property type="protein sequence ID" value="ERF74675.1"/>
    <property type="molecule type" value="Genomic_DNA"/>
</dbReference>
<dbReference type="HOGENOM" id="CLU_021458_2_0_1"/>
<dbReference type="SUPFAM" id="SSF48317">
    <property type="entry name" value="Acid phosphatase/Vanadium-dependent haloperoxidase"/>
    <property type="match status" value="1"/>
</dbReference>
<evidence type="ECO:0000256" key="2">
    <source>
        <dbReference type="ARBA" id="ARBA00008816"/>
    </source>
</evidence>
<dbReference type="GO" id="GO:0046839">
    <property type="term" value="P:phospholipid dephosphorylation"/>
    <property type="evidence" value="ECO:0007669"/>
    <property type="project" value="TreeGrafter"/>
</dbReference>
<dbReference type="AlphaFoldDB" id="U1HVG7"/>
<dbReference type="PANTHER" id="PTHR10165">
    <property type="entry name" value="LIPID PHOSPHATE PHOSPHATASE"/>
    <property type="match status" value="1"/>
</dbReference>
<feature type="region of interest" description="Disordered" evidence="6">
    <location>
        <begin position="373"/>
        <end position="409"/>
    </location>
</feature>
<evidence type="ECO:0000313" key="10">
    <source>
        <dbReference type="Proteomes" id="UP000019373"/>
    </source>
</evidence>
<sequence>MASTVAAVRAAIKHLSKRIVTSYILDWIVILATAGVGGAFSQIDGNHHVFSLIDPDISYPSKPNTVTTSVLLLVSLVAPGVIIFLISMLLVPGRTAARGTSKALKWRRKFWEWNTGWMGLGVSLAGTFMITEGLKDLVGKPRPDFLSRCDPDLSLVTQYAVSGLGALVDNAPIMVDYRICRNQSRFVLQDGFAAWPSGHASFSWAGMLYLTLFLCAKFAISIPYLAPRTYSNDENPTSFEVHHHHHKHEVDHNHGIVPLRNQAAAPPVYLLILAFVPIGTASFITVSRWSDYRHAGFDIISGSILGAFFAWFGFRWYHLPIRTGAGWSWGARSRERAFYTGLGVPTYVGNEGWRSAKAEHAYRVDLESGENILGSGHQDQPARGMNGVRVQNSESTDGNAKDLPQNHVV</sequence>
<dbReference type="OrthoDB" id="10030083at2759"/>
<dbReference type="RefSeq" id="XP_007799776.1">
    <property type="nucleotide sequence ID" value="XM_007801585.1"/>
</dbReference>
<dbReference type="InterPro" id="IPR043216">
    <property type="entry name" value="PAP-like"/>
</dbReference>
<dbReference type="eggNOG" id="KOG3030">
    <property type="taxonomic scope" value="Eukaryota"/>
</dbReference>
<dbReference type="OMA" id="DWIVILV"/>
<feature type="transmembrane region" description="Helical" evidence="7">
    <location>
        <begin position="70"/>
        <end position="91"/>
    </location>
</feature>
<keyword evidence="5 7" id="KW-0472">Membrane</keyword>
<evidence type="ECO:0000256" key="4">
    <source>
        <dbReference type="ARBA" id="ARBA00022989"/>
    </source>
</evidence>
<keyword evidence="10" id="KW-1185">Reference proteome</keyword>
<evidence type="ECO:0000256" key="7">
    <source>
        <dbReference type="SAM" id="Phobius"/>
    </source>
</evidence>
<feature type="domain" description="Phosphatidic acid phosphatase type 2/haloperoxidase" evidence="8">
    <location>
        <begin position="117"/>
        <end position="318"/>
    </location>
</feature>
<dbReference type="FunFam" id="1.20.144.10:FF:000042">
    <property type="entry name" value="PAP2 domain protein"/>
    <property type="match status" value="1"/>
</dbReference>
<proteinExistence type="inferred from homology"/>
<evidence type="ECO:0000256" key="5">
    <source>
        <dbReference type="ARBA" id="ARBA00023136"/>
    </source>
</evidence>